<comment type="caution">
    <text evidence="2">The sequence shown here is derived from an EMBL/GenBank/DDBJ whole genome shotgun (WGS) entry which is preliminary data.</text>
</comment>
<feature type="region of interest" description="Disordered" evidence="1">
    <location>
        <begin position="788"/>
        <end position="807"/>
    </location>
</feature>
<feature type="region of interest" description="Disordered" evidence="1">
    <location>
        <begin position="334"/>
        <end position="357"/>
    </location>
</feature>
<dbReference type="Proteomes" id="UP001159363">
    <property type="component" value="Chromosome 6"/>
</dbReference>
<name>A0ABQ9H4V7_9NEOP</name>
<keyword evidence="3" id="KW-1185">Reference proteome</keyword>
<evidence type="ECO:0000256" key="1">
    <source>
        <dbReference type="SAM" id="MobiDB-lite"/>
    </source>
</evidence>
<feature type="region of interest" description="Disordered" evidence="1">
    <location>
        <begin position="824"/>
        <end position="858"/>
    </location>
</feature>
<feature type="compositionally biased region" description="Basic and acidic residues" evidence="1">
    <location>
        <begin position="827"/>
        <end position="837"/>
    </location>
</feature>
<feature type="compositionally biased region" description="Basic residues" evidence="1">
    <location>
        <begin position="998"/>
        <end position="1010"/>
    </location>
</feature>
<gene>
    <name evidence="2" type="ORF">PR048_019852</name>
</gene>
<evidence type="ECO:0000313" key="3">
    <source>
        <dbReference type="Proteomes" id="UP001159363"/>
    </source>
</evidence>
<sequence length="1084" mass="118290">MRTGGCWYVSEDMPHCHVRRIGYGSCRETSRLVSTGPKSDYYGRLQKKDGIVGAPISDVAFEEADVLAPLLGEHTMNSHGEVCCMGNGIRSGAELVEDLRFRSLFAHGSRIVAVHNRNTHDSASIVAWIRKVIGGHPCVVMVVTQPDSAERMLSVVGQLAARGFNWAGRPRSAHARSRGRECTTRAARGLPVAGSASRQPRVAYAHARRPNTLTLATPASCSSSSRCVWCLLASSSSCASSRETATVDFARVRSAAVIVKPIQYVWEEVVAKGRFILVEAPRSSNREVAESPSITIVVRVFELSYINNVSVKRLAGNRAAQSGVTGGRVVRFHGTLSTGGGPTKRADYKEPPPSSSRYLAHPEVVPDVPGPPLEFRQTTPGVRSCMYLRAQVAWQEGGWHLYIGHHDDTSSPFNAVTPVCGTVATHPTGSAECREEHCRGSVRLRVMLLVLHAAKYGCGHPGSAGLHRFASVERTVNITVFSRDAEQRYERRCGGKVVIMTALPDEPGSIPNWAAPGFSHVGIVPNDVAGRRVFSGISHFPRTCIPIVFNSHLNSPASALKTSTAGCNIMKWLRSVAVSSFAAVLWAVGESLGGCMTHSKALPTPYTAPTSVHRDCPPWRASKRVPKLSYTNQALCLQVNVCASLGNRKCHSRTLAQPIEEEDSFQDTAYPISDSAFTPASVDPSVAGNGAAGRCCWSAGFLRNLPFIPCIPALRHTHLASSSSALKTSLLRAAQISPLHSKAYCFFVRLSFDDHPNCRAFPGGDLALYRNYGNSGPRYGSYRKRLPEWSTTDRSSRPPTQEASRRAATFHYTKRSCWWIRGGGNERSPRKPTDQLHRTTIPTCENPGVTPSEIEPSSPSNCAPVHNVCSVVVTQLESRRATSCGYNSSHPVWHVLYECLQDIHGDSSPFLLQPFHELSYGFWPRLTISHPAIQFVPKTFYRVEVGALGGPVQSANIVASVFMLPRTNTRGPTSKAVKQPRTINPPPSNFLVGTIHSGRSRSPGRRHTHTRPSDRNDVNLDSLLHRTDFHCSSVQLRRSKHHLSRRALLLVVVWGLCAAALPKYPSRCASVRNVPMETDTPVAA</sequence>
<reference evidence="2 3" key="1">
    <citation type="submission" date="2023-02" db="EMBL/GenBank/DDBJ databases">
        <title>LHISI_Scaffold_Assembly.</title>
        <authorList>
            <person name="Stuart O.P."/>
            <person name="Cleave R."/>
            <person name="Magrath M.J.L."/>
            <person name="Mikheyev A.S."/>
        </authorList>
    </citation>
    <scope>NUCLEOTIDE SEQUENCE [LARGE SCALE GENOMIC DNA]</scope>
    <source>
        <strain evidence="2">Daus_M_001</strain>
        <tissue evidence="2">Leg muscle</tissue>
    </source>
</reference>
<organism evidence="2 3">
    <name type="scientific">Dryococelus australis</name>
    <dbReference type="NCBI Taxonomy" id="614101"/>
    <lineage>
        <taxon>Eukaryota</taxon>
        <taxon>Metazoa</taxon>
        <taxon>Ecdysozoa</taxon>
        <taxon>Arthropoda</taxon>
        <taxon>Hexapoda</taxon>
        <taxon>Insecta</taxon>
        <taxon>Pterygota</taxon>
        <taxon>Neoptera</taxon>
        <taxon>Polyneoptera</taxon>
        <taxon>Phasmatodea</taxon>
        <taxon>Verophasmatodea</taxon>
        <taxon>Anareolatae</taxon>
        <taxon>Phasmatidae</taxon>
        <taxon>Eurycanthinae</taxon>
        <taxon>Dryococelus</taxon>
    </lineage>
</organism>
<evidence type="ECO:0000313" key="2">
    <source>
        <dbReference type="EMBL" id="KAJ8879246.1"/>
    </source>
</evidence>
<accession>A0ABQ9H4V7</accession>
<protein>
    <submittedName>
        <fullName evidence="2">Uncharacterized protein</fullName>
    </submittedName>
</protein>
<dbReference type="EMBL" id="JARBHB010000007">
    <property type="protein sequence ID" value="KAJ8879246.1"/>
    <property type="molecule type" value="Genomic_DNA"/>
</dbReference>
<proteinExistence type="predicted"/>
<feature type="region of interest" description="Disordered" evidence="1">
    <location>
        <begin position="995"/>
        <end position="1019"/>
    </location>
</feature>
<feature type="compositionally biased region" description="Polar residues" evidence="1">
    <location>
        <begin position="789"/>
        <end position="802"/>
    </location>
</feature>